<reference evidence="2" key="2">
    <citation type="submission" date="2023-11" db="UniProtKB">
        <authorList>
            <consortium name="WormBaseParasite"/>
        </authorList>
    </citation>
    <scope>IDENTIFICATION</scope>
</reference>
<sequence>MTFMQLIMHLINLRENIMLAGSVHLNRHLYIVQPFLLLSLQTAVHFPTKLCISSLSYHLILITIRRLLHYKKHGSMNSMMTIWFP</sequence>
<dbReference type="Proteomes" id="UP000050795">
    <property type="component" value="Unassembled WGS sequence"/>
</dbReference>
<evidence type="ECO:0000313" key="2">
    <source>
        <dbReference type="WBParaSite" id="TREG1_24820.1"/>
    </source>
</evidence>
<protein>
    <submittedName>
        <fullName evidence="2">Uncharacterized protein</fullName>
    </submittedName>
</protein>
<dbReference type="AlphaFoldDB" id="A0AA85JDG2"/>
<organism evidence="1 2">
    <name type="scientific">Trichobilharzia regenti</name>
    <name type="common">Nasal bird schistosome</name>
    <dbReference type="NCBI Taxonomy" id="157069"/>
    <lineage>
        <taxon>Eukaryota</taxon>
        <taxon>Metazoa</taxon>
        <taxon>Spiralia</taxon>
        <taxon>Lophotrochozoa</taxon>
        <taxon>Platyhelminthes</taxon>
        <taxon>Trematoda</taxon>
        <taxon>Digenea</taxon>
        <taxon>Strigeidida</taxon>
        <taxon>Schistosomatoidea</taxon>
        <taxon>Schistosomatidae</taxon>
        <taxon>Trichobilharzia</taxon>
    </lineage>
</organism>
<keyword evidence="1" id="KW-1185">Reference proteome</keyword>
<name>A0AA85JDG2_TRIRE</name>
<accession>A0AA85JDG2</accession>
<evidence type="ECO:0000313" key="1">
    <source>
        <dbReference type="Proteomes" id="UP000050795"/>
    </source>
</evidence>
<reference evidence="1" key="1">
    <citation type="submission" date="2022-06" db="EMBL/GenBank/DDBJ databases">
        <authorList>
            <person name="Berger JAMES D."/>
            <person name="Berger JAMES D."/>
        </authorList>
    </citation>
    <scope>NUCLEOTIDE SEQUENCE [LARGE SCALE GENOMIC DNA]</scope>
</reference>
<dbReference type="WBParaSite" id="TREG1_24820.1">
    <property type="protein sequence ID" value="TREG1_24820.1"/>
    <property type="gene ID" value="TREG1_24820"/>
</dbReference>
<proteinExistence type="predicted"/>